<evidence type="ECO:0000313" key="8">
    <source>
        <dbReference type="EMBL" id="KEG40977.1"/>
    </source>
</evidence>
<comment type="subcellular location">
    <subcellularLocation>
        <location evidence="1">Cell membrane</location>
        <topology evidence="1">Multi-pass membrane protein</topology>
    </subcellularLocation>
</comment>
<evidence type="ECO:0000313" key="9">
    <source>
        <dbReference type="Proteomes" id="UP000027632"/>
    </source>
</evidence>
<feature type="transmembrane region" description="Helical" evidence="7">
    <location>
        <begin position="39"/>
        <end position="59"/>
    </location>
</feature>
<accession>A0ABR4T298</accession>
<feature type="transmembrane region" description="Helical" evidence="7">
    <location>
        <begin position="6"/>
        <end position="27"/>
    </location>
</feature>
<protein>
    <submittedName>
        <fullName evidence="8">Glycosyl transferase</fullName>
    </submittedName>
</protein>
<proteinExistence type="predicted"/>
<feature type="transmembrane region" description="Helical" evidence="7">
    <location>
        <begin position="143"/>
        <end position="161"/>
    </location>
</feature>
<dbReference type="PANTHER" id="PTHR22926:SF3">
    <property type="entry name" value="UNDECAPRENYL-PHOSPHATE ALPHA-N-ACETYLGLUCOSAMINYL 1-PHOSPHATE TRANSFERASE"/>
    <property type="match status" value="1"/>
</dbReference>
<keyword evidence="3 8" id="KW-0808">Transferase</keyword>
<feature type="transmembrane region" description="Helical" evidence="7">
    <location>
        <begin position="167"/>
        <end position="186"/>
    </location>
</feature>
<keyword evidence="2" id="KW-1003">Cell membrane</keyword>
<evidence type="ECO:0000256" key="4">
    <source>
        <dbReference type="ARBA" id="ARBA00022692"/>
    </source>
</evidence>
<feature type="transmembrane region" description="Helical" evidence="7">
    <location>
        <begin position="271"/>
        <end position="293"/>
    </location>
</feature>
<dbReference type="PANTHER" id="PTHR22926">
    <property type="entry name" value="PHOSPHO-N-ACETYLMURAMOYL-PENTAPEPTIDE-TRANSFERASE"/>
    <property type="match status" value="1"/>
</dbReference>
<keyword evidence="4 7" id="KW-0812">Transmembrane</keyword>
<feature type="transmembrane region" description="Helical" evidence="7">
    <location>
        <begin position="299"/>
        <end position="319"/>
    </location>
</feature>
<evidence type="ECO:0000256" key="1">
    <source>
        <dbReference type="ARBA" id="ARBA00004651"/>
    </source>
</evidence>
<evidence type="ECO:0000256" key="5">
    <source>
        <dbReference type="ARBA" id="ARBA00022989"/>
    </source>
</evidence>
<evidence type="ECO:0000256" key="7">
    <source>
        <dbReference type="SAM" id="Phobius"/>
    </source>
</evidence>
<name>A0ABR4T298_9ACTN</name>
<dbReference type="RefSeq" id="WP_037640769.1">
    <property type="nucleotide sequence ID" value="NZ_KL503830.1"/>
</dbReference>
<evidence type="ECO:0000256" key="3">
    <source>
        <dbReference type="ARBA" id="ARBA00022679"/>
    </source>
</evidence>
<evidence type="ECO:0000256" key="6">
    <source>
        <dbReference type="ARBA" id="ARBA00023136"/>
    </source>
</evidence>
<dbReference type="InterPro" id="IPR000715">
    <property type="entry name" value="Glycosyl_transferase_4"/>
</dbReference>
<keyword evidence="5 7" id="KW-1133">Transmembrane helix</keyword>
<feature type="transmembrane region" description="Helical" evidence="7">
    <location>
        <begin position="93"/>
        <end position="112"/>
    </location>
</feature>
<feature type="transmembrane region" description="Helical" evidence="7">
    <location>
        <begin position="193"/>
        <end position="212"/>
    </location>
</feature>
<reference evidence="8 9" key="1">
    <citation type="submission" date="2014-04" db="EMBL/GenBank/DDBJ databases">
        <title>Draft genome sequence of the novel Streptomyces griseorubens JSD-1 playing a role in carbon and nitrogen cycle.</title>
        <authorList>
            <consortium name="Shanghai Jiao Tong University"/>
            <person name="Feng H."/>
            <person name="Sun Y."/>
            <person name="Zhi Y."/>
            <person name="Mao L."/>
            <person name="Luo Y."/>
            <person name="Wei X."/>
            <person name="Zhou P."/>
        </authorList>
    </citation>
    <scope>NUCLEOTIDE SEQUENCE [LARGE SCALE GENOMIC DNA]</scope>
    <source>
        <strain evidence="8 9">JSD-1</strain>
    </source>
</reference>
<dbReference type="Pfam" id="PF00953">
    <property type="entry name" value="Glycos_transf_4"/>
    <property type="match status" value="1"/>
</dbReference>
<organism evidence="8 9">
    <name type="scientific">Streptomyces griseorubens</name>
    <dbReference type="NCBI Taxonomy" id="66897"/>
    <lineage>
        <taxon>Bacteria</taxon>
        <taxon>Bacillati</taxon>
        <taxon>Actinomycetota</taxon>
        <taxon>Actinomycetes</taxon>
        <taxon>Kitasatosporales</taxon>
        <taxon>Streptomycetaceae</taxon>
        <taxon>Streptomyces</taxon>
        <taxon>Streptomyces althioticus group</taxon>
    </lineage>
</organism>
<comment type="caution">
    <text evidence="8">The sequence shown here is derived from an EMBL/GenBank/DDBJ whole genome shotgun (WGS) entry which is preliminary data.</text>
</comment>
<dbReference type="GO" id="GO:0016740">
    <property type="term" value="F:transferase activity"/>
    <property type="evidence" value="ECO:0007669"/>
    <property type="project" value="UniProtKB-KW"/>
</dbReference>
<evidence type="ECO:0000256" key="2">
    <source>
        <dbReference type="ARBA" id="ARBA00022475"/>
    </source>
</evidence>
<keyword evidence="6 7" id="KW-0472">Membrane</keyword>
<feature type="transmembrane region" description="Helical" evidence="7">
    <location>
        <begin position="118"/>
        <end position="136"/>
    </location>
</feature>
<dbReference type="EMBL" id="JJMG01000140">
    <property type="protein sequence ID" value="KEG40977.1"/>
    <property type="molecule type" value="Genomic_DNA"/>
</dbReference>
<keyword evidence="9" id="KW-1185">Reference proteome</keyword>
<dbReference type="Proteomes" id="UP000027632">
    <property type="component" value="Unassembled WGS sequence"/>
</dbReference>
<gene>
    <name evidence="8" type="ORF">DJ64_06055</name>
</gene>
<sequence length="345" mass="34439">MLYGITAAATALLFSALLTGVLRTPALRLGITDRRRRRPLPLSGGTAVALATVLVAGGADAVGLVPLGAGVGRVVAAAGCVALLGLAADLRRLRWWVTPAGTAVAAGFVVPYEETGAAAGAAAVAWIAVVTTAFRGLDHADGVAGAVGAVGAFGVAACATAELMDGLAALLGVLAAALAGFLLHNWFPARAGLGSAGALFTGFLLAASAVFVRAGQGIGAGAAVLYALTAVACADAALVVLGRRLDRRAVTRGRPDHLGHRLRRLGIAPRAVPVLLGAGSAGGVLVAVCVHTGRLPAGAAWWVAAAAAVPVLVLVRRPVTPVFRPRQRVASTSSQVSERLRVRSG</sequence>
<feature type="transmembrane region" description="Helical" evidence="7">
    <location>
        <begin position="218"/>
        <end position="242"/>
    </location>
</feature>
<feature type="transmembrane region" description="Helical" evidence="7">
    <location>
        <begin position="65"/>
        <end position="86"/>
    </location>
</feature>